<dbReference type="CDD" id="cd00156">
    <property type="entry name" value="REC"/>
    <property type="match status" value="1"/>
</dbReference>
<organism evidence="4 5">
    <name type="scientific">Microvirga aerilata</name>
    <dbReference type="NCBI Taxonomy" id="670292"/>
    <lineage>
        <taxon>Bacteria</taxon>
        <taxon>Pseudomonadati</taxon>
        <taxon>Pseudomonadota</taxon>
        <taxon>Alphaproteobacteria</taxon>
        <taxon>Hyphomicrobiales</taxon>
        <taxon>Methylobacteriaceae</taxon>
        <taxon>Microvirga</taxon>
    </lineage>
</organism>
<dbReference type="InterPro" id="IPR011006">
    <property type="entry name" value="CheY-like_superfamily"/>
</dbReference>
<proteinExistence type="predicted"/>
<evidence type="ECO:0000313" key="4">
    <source>
        <dbReference type="EMBL" id="MBL0404225.1"/>
    </source>
</evidence>
<dbReference type="PROSITE" id="PS50110">
    <property type="entry name" value="RESPONSE_REGULATORY"/>
    <property type="match status" value="1"/>
</dbReference>
<evidence type="ECO:0000256" key="1">
    <source>
        <dbReference type="ARBA" id="ARBA00022553"/>
    </source>
</evidence>
<dbReference type="InterPro" id="IPR001789">
    <property type="entry name" value="Sig_transdc_resp-reg_receiver"/>
</dbReference>
<dbReference type="AlphaFoldDB" id="A0A936ZEC7"/>
<evidence type="ECO:0000256" key="2">
    <source>
        <dbReference type="PROSITE-ProRule" id="PRU00169"/>
    </source>
</evidence>
<gene>
    <name evidence="4" type="ORF">JKG68_09625</name>
</gene>
<accession>A0A936ZEC7</accession>
<dbReference type="Gene3D" id="3.40.50.2300">
    <property type="match status" value="1"/>
</dbReference>
<evidence type="ECO:0000313" key="5">
    <source>
        <dbReference type="Proteomes" id="UP000605848"/>
    </source>
</evidence>
<dbReference type="Pfam" id="PF00072">
    <property type="entry name" value="Response_reg"/>
    <property type="match status" value="1"/>
</dbReference>
<dbReference type="GO" id="GO:0000160">
    <property type="term" value="P:phosphorelay signal transduction system"/>
    <property type="evidence" value="ECO:0007669"/>
    <property type="project" value="InterPro"/>
</dbReference>
<feature type="domain" description="Response regulatory" evidence="3">
    <location>
        <begin position="10"/>
        <end position="125"/>
    </location>
</feature>
<dbReference type="EMBL" id="JAEQMY010000011">
    <property type="protein sequence ID" value="MBL0404225.1"/>
    <property type="molecule type" value="Genomic_DNA"/>
</dbReference>
<reference evidence="4" key="1">
    <citation type="submission" date="2021-01" db="EMBL/GenBank/DDBJ databases">
        <title>Microvirga sp.</title>
        <authorList>
            <person name="Kim M.K."/>
        </authorList>
    </citation>
    <scope>NUCLEOTIDE SEQUENCE</scope>
    <source>
        <strain evidence="4">5420S-16</strain>
    </source>
</reference>
<dbReference type="Proteomes" id="UP000605848">
    <property type="component" value="Unassembled WGS sequence"/>
</dbReference>
<protein>
    <submittedName>
        <fullName evidence="4">Response regulator</fullName>
    </submittedName>
</protein>
<dbReference type="SUPFAM" id="SSF52172">
    <property type="entry name" value="CheY-like"/>
    <property type="match status" value="1"/>
</dbReference>
<dbReference type="PANTHER" id="PTHR44591:SF21">
    <property type="entry name" value="TWO-COMPONENT RESPONSE REGULATOR"/>
    <property type="match status" value="1"/>
</dbReference>
<feature type="modified residue" description="4-aspartylphosphate" evidence="2">
    <location>
        <position position="61"/>
    </location>
</feature>
<dbReference type="SMART" id="SM00448">
    <property type="entry name" value="REC"/>
    <property type="match status" value="1"/>
</dbReference>
<dbReference type="PANTHER" id="PTHR44591">
    <property type="entry name" value="STRESS RESPONSE REGULATOR PROTEIN 1"/>
    <property type="match status" value="1"/>
</dbReference>
<keyword evidence="1 2" id="KW-0597">Phosphoprotein</keyword>
<dbReference type="InterPro" id="IPR050595">
    <property type="entry name" value="Bact_response_regulator"/>
</dbReference>
<comment type="caution">
    <text evidence="4">The sequence shown here is derived from an EMBL/GenBank/DDBJ whole genome shotgun (WGS) entry which is preliminary data.</text>
</comment>
<evidence type="ECO:0000259" key="3">
    <source>
        <dbReference type="PROSITE" id="PS50110"/>
    </source>
</evidence>
<keyword evidence="5" id="KW-1185">Reference proteome</keyword>
<sequence>MGQGSEGTRVALIVEDDKELRALAVALLEETDLQVVEASSAEEALQYLRYNAGDVAFLFSDVRLPSLMDGVDLARTVRLKWPWIKTVLTSGAPLEEDLDKALRQVRFMPKPWRALEVLMEAEKAVKSSDFEETALRSHAEVFGALRA</sequence>
<name>A0A936ZEC7_9HYPH</name>
<dbReference type="RefSeq" id="WP_202058694.1">
    <property type="nucleotide sequence ID" value="NZ_JAEQMY010000011.1"/>
</dbReference>